<evidence type="ECO:0000313" key="1">
    <source>
        <dbReference type="EMBL" id="CCB80687.1"/>
    </source>
</evidence>
<keyword evidence="2" id="KW-1185">Reference proteome</keyword>
<dbReference type="HOGENOM" id="CLU_3252415_0_0_7"/>
<protein>
    <submittedName>
        <fullName evidence="1">Uncharacterized protein</fullName>
    </submittedName>
</protein>
<dbReference type="AlphaFoldDB" id="F8KPG3"/>
<proteinExistence type="predicted"/>
<dbReference type="EMBL" id="FR871757">
    <property type="protein sequence ID" value="CCB80687.1"/>
    <property type="molecule type" value="Genomic_DNA"/>
</dbReference>
<organism evidence="1 2">
    <name type="scientific">Helicobacter bizzozeronii (strain CIII-1)</name>
    <dbReference type="NCBI Taxonomy" id="1002804"/>
    <lineage>
        <taxon>Bacteria</taxon>
        <taxon>Pseudomonadati</taxon>
        <taxon>Campylobacterota</taxon>
        <taxon>Epsilonproteobacteria</taxon>
        <taxon>Campylobacterales</taxon>
        <taxon>Helicobacteraceae</taxon>
        <taxon>Helicobacter</taxon>
    </lineage>
</organism>
<dbReference type="Proteomes" id="UP000008387">
    <property type="component" value="Chromosome"/>
</dbReference>
<reference evidence="1 2" key="1">
    <citation type="journal article" date="2011" name="J. Bacteriol.">
        <title>Genome sequence of Helicobacter bizzozeronii strain CIII-1, an isolate from human gastric mucosa.</title>
        <authorList>
            <person name="Schott T."/>
            <person name="Rossi M."/>
            <person name="Hanninen M.L."/>
        </authorList>
    </citation>
    <scope>NUCLEOTIDE SEQUENCE [LARGE SCALE GENOMIC DNA]</scope>
    <source>
        <strain evidence="1 2">CIII-1</strain>
    </source>
</reference>
<dbReference type="KEGG" id="hbi:HBZC1_17010"/>
<sequence length="42" mass="4919">MILECIKYHAKDTPKNKNTNTNQNRQSLFFKSFTTLAVNNPF</sequence>
<accession>F8KPG3</accession>
<gene>
    <name evidence="1" type="ordered locus">HBZC1_17010</name>
</gene>
<name>F8KPG3_HELBC</name>
<evidence type="ECO:0000313" key="2">
    <source>
        <dbReference type="Proteomes" id="UP000008387"/>
    </source>
</evidence>